<reference evidence="1" key="1">
    <citation type="submission" date="2023-06" db="EMBL/GenBank/DDBJ databases">
        <authorList>
            <consortium name="Lawrence Berkeley National Laboratory"/>
            <person name="Ahrendt S."/>
            <person name="Sahu N."/>
            <person name="Indic B."/>
            <person name="Wong-Bajracharya J."/>
            <person name="Merenyi Z."/>
            <person name="Ke H.-M."/>
            <person name="Monk M."/>
            <person name="Kocsube S."/>
            <person name="Drula E."/>
            <person name="Lipzen A."/>
            <person name="Balint B."/>
            <person name="Henrissat B."/>
            <person name="Andreopoulos B."/>
            <person name="Martin F.M."/>
            <person name="Harder C.B."/>
            <person name="Rigling D."/>
            <person name="Ford K.L."/>
            <person name="Foster G.D."/>
            <person name="Pangilinan J."/>
            <person name="Papanicolaou A."/>
            <person name="Barry K."/>
            <person name="LaButti K."/>
            <person name="Viragh M."/>
            <person name="Koriabine M."/>
            <person name="Yan M."/>
            <person name="Riley R."/>
            <person name="Champramary S."/>
            <person name="Plett K.L."/>
            <person name="Tsai I.J."/>
            <person name="Slot J."/>
            <person name="Sipos G."/>
            <person name="Plett J."/>
            <person name="Nagy L.G."/>
            <person name="Grigoriev I.V."/>
        </authorList>
    </citation>
    <scope>NUCLEOTIDE SEQUENCE</scope>
    <source>
        <strain evidence="1">HWK02</strain>
    </source>
</reference>
<sequence length="175" mass="19665">YHHLLAQRPGLGLLLRASVCYLRSRRAHCPRRCWLISCRWRGRRVVKIGLGGEVLVLALCPFEALQSIGAVRHLDDDAAPTPRAWRTVPKIYVSLPHEGDIANTICFVGRRHEISRGCRRRPVVLDHAMFSVASATLRTLASSVLERHLPPLANQLAYLEYLLVCARARNGGYLV</sequence>
<accession>A0AA39PYF2</accession>
<dbReference type="Proteomes" id="UP001175228">
    <property type="component" value="Unassembled WGS sequence"/>
</dbReference>
<dbReference type="EMBL" id="JAUEPU010000027">
    <property type="protein sequence ID" value="KAK0492902.1"/>
    <property type="molecule type" value="Genomic_DNA"/>
</dbReference>
<protein>
    <submittedName>
        <fullName evidence="1">Uncharacterized protein</fullName>
    </submittedName>
</protein>
<evidence type="ECO:0000313" key="2">
    <source>
        <dbReference type="Proteomes" id="UP001175228"/>
    </source>
</evidence>
<name>A0AA39PYF2_9AGAR</name>
<gene>
    <name evidence="1" type="ORF">EDD18DRAFT_440782</name>
</gene>
<dbReference type="AlphaFoldDB" id="A0AA39PYF2"/>
<comment type="caution">
    <text evidence="1">The sequence shown here is derived from an EMBL/GenBank/DDBJ whole genome shotgun (WGS) entry which is preliminary data.</text>
</comment>
<evidence type="ECO:0000313" key="1">
    <source>
        <dbReference type="EMBL" id="KAK0492902.1"/>
    </source>
</evidence>
<organism evidence="1 2">
    <name type="scientific">Armillaria luteobubalina</name>
    <dbReference type="NCBI Taxonomy" id="153913"/>
    <lineage>
        <taxon>Eukaryota</taxon>
        <taxon>Fungi</taxon>
        <taxon>Dikarya</taxon>
        <taxon>Basidiomycota</taxon>
        <taxon>Agaricomycotina</taxon>
        <taxon>Agaricomycetes</taxon>
        <taxon>Agaricomycetidae</taxon>
        <taxon>Agaricales</taxon>
        <taxon>Marasmiineae</taxon>
        <taxon>Physalacriaceae</taxon>
        <taxon>Armillaria</taxon>
    </lineage>
</organism>
<keyword evidence="2" id="KW-1185">Reference proteome</keyword>
<proteinExistence type="predicted"/>
<feature type="non-terminal residue" evidence="1">
    <location>
        <position position="1"/>
    </location>
</feature>